<organism evidence="2 3">
    <name type="scientific">Mucilaginibacter xinganensis</name>
    <dbReference type="NCBI Taxonomy" id="1234841"/>
    <lineage>
        <taxon>Bacteria</taxon>
        <taxon>Pseudomonadati</taxon>
        <taxon>Bacteroidota</taxon>
        <taxon>Sphingobacteriia</taxon>
        <taxon>Sphingobacteriales</taxon>
        <taxon>Sphingobacteriaceae</taxon>
        <taxon>Mucilaginibacter</taxon>
    </lineage>
</organism>
<dbReference type="EMBL" id="CP022743">
    <property type="protein sequence ID" value="ASU34798.1"/>
    <property type="molecule type" value="Genomic_DNA"/>
</dbReference>
<dbReference type="PROSITE" id="PS51257">
    <property type="entry name" value="PROKAR_LIPOPROTEIN"/>
    <property type="match status" value="1"/>
</dbReference>
<keyword evidence="1" id="KW-0472">Membrane</keyword>
<protein>
    <submittedName>
        <fullName evidence="2">Uncharacterized protein</fullName>
    </submittedName>
</protein>
<dbReference type="AlphaFoldDB" id="A0A223NYZ3"/>
<evidence type="ECO:0000313" key="2">
    <source>
        <dbReference type="EMBL" id="ASU34798.1"/>
    </source>
</evidence>
<proteinExistence type="predicted"/>
<dbReference type="Proteomes" id="UP000215002">
    <property type="component" value="Chromosome"/>
</dbReference>
<name>A0A223NYZ3_9SPHI</name>
<accession>A0A223NYZ3</accession>
<keyword evidence="1" id="KW-1133">Transmembrane helix</keyword>
<evidence type="ECO:0000256" key="1">
    <source>
        <dbReference type="SAM" id="Phobius"/>
    </source>
</evidence>
<evidence type="ECO:0000313" key="3">
    <source>
        <dbReference type="Proteomes" id="UP000215002"/>
    </source>
</evidence>
<feature type="transmembrane region" description="Helical" evidence="1">
    <location>
        <begin position="6"/>
        <end position="25"/>
    </location>
</feature>
<sequence>MKLMTINNFYFGILIGILACFTKIFKVSSRQPYLSQGAL</sequence>
<reference evidence="2 3" key="1">
    <citation type="submission" date="2017-08" db="EMBL/GenBank/DDBJ databases">
        <title>Complete genome sequence of Mucilaginibacter sp. strain BJC16-A31.</title>
        <authorList>
            <consortium name="Henan University of Science and Technology"/>
            <person name="You X."/>
        </authorList>
    </citation>
    <scope>NUCLEOTIDE SEQUENCE [LARGE SCALE GENOMIC DNA]</scope>
    <source>
        <strain evidence="2 3">BJC16-A31</strain>
    </source>
</reference>
<keyword evidence="1" id="KW-0812">Transmembrane</keyword>
<gene>
    <name evidence="2" type="ORF">MuYL_2911</name>
</gene>
<keyword evidence="3" id="KW-1185">Reference proteome</keyword>
<dbReference type="KEGG" id="muc:MuYL_2911"/>